<keyword evidence="1" id="KW-1133">Transmembrane helix</keyword>
<keyword evidence="1" id="KW-0812">Transmembrane</keyword>
<evidence type="ECO:0008006" key="4">
    <source>
        <dbReference type="Google" id="ProtNLM"/>
    </source>
</evidence>
<feature type="transmembrane region" description="Helical" evidence="1">
    <location>
        <begin position="25"/>
        <end position="46"/>
    </location>
</feature>
<dbReference type="EMBL" id="BAABFA010000019">
    <property type="protein sequence ID" value="GAA4468437.1"/>
    <property type="molecule type" value="Genomic_DNA"/>
</dbReference>
<dbReference type="Gene3D" id="1.10.220.10">
    <property type="entry name" value="Annexin"/>
    <property type="match status" value="2"/>
</dbReference>
<name>A0ABP8NMR7_9BACT</name>
<proteinExistence type="predicted"/>
<sequence length="236" mass="26630">MDYAISNGAEMYAEHPQELTLKDKLQFSLLGIIVVGGAVIIGRNWVRNARANSEERKTLEEGSAPTIAKQIKMAFENDGWFGTDKDALRLAIRDIPSKSDFRKVMVSYQRLYNSSLLGDMQKELKSSEYNEMLYIISAKPETYSADNAGQVNAAQLEAWAKRLNTAFNISYGPFPGTDEPAIKAVFIEIPTQEAFSRVATVYRSLFGSDLTEDLKSELELWEYDPMMQIIYSKPKN</sequence>
<dbReference type="SUPFAM" id="SSF47874">
    <property type="entry name" value="Annexin"/>
    <property type="match status" value="1"/>
</dbReference>
<gene>
    <name evidence="2" type="ORF">GCM10023093_26030</name>
</gene>
<comment type="caution">
    <text evidence="2">The sequence shown here is derived from an EMBL/GenBank/DDBJ whole genome shotgun (WGS) entry which is preliminary data.</text>
</comment>
<organism evidence="2 3">
    <name type="scientific">Nemorincola caseinilytica</name>
    <dbReference type="NCBI Taxonomy" id="2054315"/>
    <lineage>
        <taxon>Bacteria</taxon>
        <taxon>Pseudomonadati</taxon>
        <taxon>Bacteroidota</taxon>
        <taxon>Chitinophagia</taxon>
        <taxon>Chitinophagales</taxon>
        <taxon>Chitinophagaceae</taxon>
        <taxon>Nemorincola</taxon>
    </lineage>
</organism>
<evidence type="ECO:0000256" key="1">
    <source>
        <dbReference type="SAM" id="Phobius"/>
    </source>
</evidence>
<evidence type="ECO:0000313" key="2">
    <source>
        <dbReference type="EMBL" id="GAA4468437.1"/>
    </source>
</evidence>
<reference evidence="3" key="1">
    <citation type="journal article" date="2019" name="Int. J. Syst. Evol. Microbiol.">
        <title>The Global Catalogue of Microorganisms (GCM) 10K type strain sequencing project: providing services to taxonomists for standard genome sequencing and annotation.</title>
        <authorList>
            <consortium name="The Broad Institute Genomics Platform"/>
            <consortium name="The Broad Institute Genome Sequencing Center for Infectious Disease"/>
            <person name="Wu L."/>
            <person name="Ma J."/>
        </authorList>
    </citation>
    <scope>NUCLEOTIDE SEQUENCE [LARGE SCALE GENOMIC DNA]</scope>
    <source>
        <strain evidence="3">JCM 32105</strain>
    </source>
</reference>
<dbReference type="Proteomes" id="UP001500067">
    <property type="component" value="Unassembled WGS sequence"/>
</dbReference>
<dbReference type="InterPro" id="IPR037104">
    <property type="entry name" value="Annexin_sf"/>
</dbReference>
<accession>A0ABP8NMR7</accession>
<keyword evidence="3" id="KW-1185">Reference proteome</keyword>
<evidence type="ECO:0000313" key="3">
    <source>
        <dbReference type="Proteomes" id="UP001500067"/>
    </source>
</evidence>
<protein>
    <recommendedName>
        <fullName evidence="4">Annexin</fullName>
    </recommendedName>
</protein>
<keyword evidence="1" id="KW-0472">Membrane</keyword>
<dbReference type="RefSeq" id="WP_345083916.1">
    <property type="nucleotide sequence ID" value="NZ_BAABFA010000019.1"/>
</dbReference>